<accession>A0AAV6I2G1</accession>
<dbReference type="AlphaFoldDB" id="A0AAV6I2G1"/>
<dbReference type="Proteomes" id="UP000823749">
    <property type="component" value="Chromosome 12"/>
</dbReference>
<dbReference type="PANTHER" id="PTHR47294:SF3">
    <property type="entry name" value="OS08G0431150 PROTEIN"/>
    <property type="match status" value="1"/>
</dbReference>
<dbReference type="PANTHER" id="PTHR47294">
    <property type="entry name" value="OS08G0431150 PROTEIN"/>
    <property type="match status" value="1"/>
</dbReference>
<evidence type="ECO:0000313" key="1">
    <source>
        <dbReference type="EMBL" id="KAG5522607.1"/>
    </source>
</evidence>
<comment type="caution">
    <text evidence="1">The sequence shown here is derived from an EMBL/GenBank/DDBJ whole genome shotgun (WGS) entry which is preliminary data.</text>
</comment>
<reference evidence="1" key="1">
    <citation type="submission" date="2020-08" db="EMBL/GenBank/DDBJ databases">
        <title>Plant Genome Project.</title>
        <authorList>
            <person name="Zhang R.-G."/>
        </authorList>
    </citation>
    <scope>NUCLEOTIDE SEQUENCE</scope>
    <source>
        <strain evidence="1">WSP0</strain>
        <tissue evidence="1">Leaf</tissue>
    </source>
</reference>
<protein>
    <submittedName>
        <fullName evidence="1">Uncharacterized protein</fullName>
    </submittedName>
</protein>
<evidence type="ECO:0000313" key="2">
    <source>
        <dbReference type="Proteomes" id="UP000823749"/>
    </source>
</evidence>
<name>A0AAV6I2G1_9ERIC</name>
<dbReference type="EMBL" id="JACTNZ010000012">
    <property type="protein sequence ID" value="KAG5522607.1"/>
    <property type="molecule type" value="Genomic_DNA"/>
</dbReference>
<sequence>MNSSLYTPRKWSYESEVPYVNTQFCCMVMRINMDCNGCFRKELISSNGTKTEIRVVLFCMNKELETHLIEKQECRVSVRGKFMPQDVATKIRKKTNRRVEILDIKDFNPSTGIYEHRLLHLNIS</sequence>
<organism evidence="1 2">
    <name type="scientific">Rhododendron griersonianum</name>
    <dbReference type="NCBI Taxonomy" id="479676"/>
    <lineage>
        <taxon>Eukaryota</taxon>
        <taxon>Viridiplantae</taxon>
        <taxon>Streptophyta</taxon>
        <taxon>Embryophyta</taxon>
        <taxon>Tracheophyta</taxon>
        <taxon>Spermatophyta</taxon>
        <taxon>Magnoliopsida</taxon>
        <taxon>eudicotyledons</taxon>
        <taxon>Gunneridae</taxon>
        <taxon>Pentapetalae</taxon>
        <taxon>asterids</taxon>
        <taxon>Ericales</taxon>
        <taxon>Ericaceae</taxon>
        <taxon>Ericoideae</taxon>
        <taxon>Rhodoreae</taxon>
        <taxon>Rhododendron</taxon>
    </lineage>
</organism>
<keyword evidence="2" id="KW-1185">Reference proteome</keyword>
<gene>
    <name evidence="1" type="ORF">RHGRI_034683</name>
</gene>
<proteinExistence type="predicted"/>